<protein>
    <recommendedName>
        <fullName evidence="1">Dynein light chain</fullName>
    </recommendedName>
</protein>
<evidence type="ECO:0000256" key="1">
    <source>
        <dbReference type="RuleBase" id="RU365010"/>
    </source>
</evidence>
<keyword evidence="1" id="KW-0206">Cytoskeleton</keyword>
<gene>
    <name evidence="2" type="ORF">CLF_102513</name>
</gene>
<dbReference type="SUPFAM" id="SSF54648">
    <property type="entry name" value="DLC"/>
    <property type="match status" value="1"/>
</dbReference>
<keyword evidence="1" id="KW-0505">Motor protein</keyword>
<dbReference type="GO" id="GO:0005868">
    <property type="term" value="C:cytoplasmic dynein complex"/>
    <property type="evidence" value="ECO:0007669"/>
    <property type="project" value="TreeGrafter"/>
</dbReference>
<organism evidence="2 3">
    <name type="scientific">Clonorchis sinensis</name>
    <name type="common">Chinese liver fluke</name>
    <dbReference type="NCBI Taxonomy" id="79923"/>
    <lineage>
        <taxon>Eukaryota</taxon>
        <taxon>Metazoa</taxon>
        <taxon>Spiralia</taxon>
        <taxon>Lophotrochozoa</taxon>
        <taxon>Platyhelminthes</taxon>
        <taxon>Trematoda</taxon>
        <taxon>Digenea</taxon>
        <taxon>Opisthorchiida</taxon>
        <taxon>Opisthorchiata</taxon>
        <taxon>Opisthorchiidae</taxon>
        <taxon>Clonorchis</taxon>
    </lineage>
</organism>
<comment type="similarity">
    <text evidence="1">Belongs to the dynein light chain family.</text>
</comment>
<dbReference type="Gene3D" id="3.30.740.10">
    <property type="entry name" value="Protein Inhibitor Of Neuronal Nitric Oxide Synthase"/>
    <property type="match status" value="1"/>
</dbReference>
<keyword evidence="1" id="KW-0493">Microtubule</keyword>
<dbReference type="GO" id="GO:0007017">
    <property type="term" value="P:microtubule-based process"/>
    <property type="evidence" value="ECO:0007669"/>
    <property type="project" value="InterPro"/>
</dbReference>
<accession>G7Y824</accession>
<dbReference type="PANTHER" id="PTHR11886:SF35">
    <property type="entry name" value="DYNEIN LIGHT CHAIN"/>
    <property type="match status" value="1"/>
</dbReference>
<dbReference type="GO" id="GO:0005874">
    <property type="term" value="C:microtubule"/>
    <property type="evidence" value="ECO:0007669"/>
    <property type="project" value="UniProtKB-KW"/>
</dbReference>
<dbReference type="PANTHER" id="PTHR11886">
    <property type="entry name" value="DYNEIN LIGHT CHAIN"/>
    <property type="match status" value="1"/>
</dbReference>
<dbReference type="Proteomes" id="UP000008909">
    <property type="component" value="Unassembled WGS sequence"/>
</dbReference>
<name>G7Y824_CLOSI</name>
<dbReference type="Pfam" id="PF01221">
    <property type="entry name" value="Dynein_light"/>
    <property type="match status" value="1"/>
</dbReference>
<dbReference type="InterPro" id="IPR001372">
    <property type="entry name" value="Dynein_light_chain_typ-1/2"/>
</dbReference>
<dbReference type="InterPro" id="IPR037177">
    <property type="entry name" value="DLC_sf"/>
</dbReference>
<comment type="subcellular location">
    <subcellularLocation>
        <location evidence="1">Cytoplasm</location>
        <location evidence="1">Cytoskeleton</location>
    </subcellularLocation>
</comment>
<dbReference type="AlphaFoldDB" id="G7Y824"/>
<evidence type="ECO:0000313" key="2">
    <source>
        <dbReference type="EMBL" id="GAA49109.1"/>
    </source>
</evidence>
<reference evidence="2" key="1">
    <citation type="journal article" date="2011" name="Genome Biol.">
        <title>The draft genome of the carcinogenic human liver fluke Clonorchis sinensis.</title>
        <authorList>
            <person name="Wang X."/>
            <person name="Chen W."/>
            <person name="Huang Y."/>
            <person name="Sun J."/>
            <person name="Men J."/>
            <person name="Liu H."/>
            <person name="Luo F."/>
            <person name="Guo L."/>
            <person name="Lv X."/>
            <person name="Deng C."/>
            <person name="Zhou C."/>
            <person name="Fan Y."/>
            <person name="Li X."/>
            <person name="Huang L."/>
            <person name="Hu Y."/>
            <person name="Liang C."/>
            <person name="Hu X."/>
            <person name="Xu J."/>
            <person name="Yu X."/>
        </authorList>
    </citation>
    <scope>NUCLEOTIDE SEQUENCE [LARGE SCALE GENOMIC DNA]</scope>
    <source>
        <strain evidence="2">Henan</strain>
    </source>
</reference>
<reference key="2">
    <citation type="submission" date="2011-10" db="EMBL/GenBank/DDBJ databases">
        <title>The genome and transcriptome sequence of Clonorchis sinensis provide insights into the carcinogenic liver fluke.</title>
        <authorList>
            <person name="Wang X."/>
            <person name="Huang Y."/>
            <person name="Chen W."/>
            <person name="Liu H."/>
            <person name="Guo L."/>
            <person name="Chen Y."/>
            <person name="Luo F."/>
            <person name="Zhou W."/>
            <person name="Sun J."/>
            <person name="Mao Q."/>
            <person name="Liang P."/>
            <person name="Zhou C."/>
            <person name="Tian Y."/>
            <person name="Men J."/>
            <person name="Lv X."/>
            <person name="Huang L."/>
            <person name="Zhou J."/>
            <person name="Hu Y."/>
            <person name="Li R."/>
            <person name="Zhang F."/>
            <person name="Lei H."/>
            <person name="Li X."/>
            <person name="Hu X."/>
            <person name="Liang C."/>
            <person name="Xu J."/>
            <person name="Wu Z."/>
            <person name="Yu X."/>
        </authorList>
    </citation>
    <scope>NUCLEOTIDE SEQUENCE</scope>
    <source>
        <strain>Henan</strain>
    </source>
</reference>
<sequence>MRNDVNQADIKKVDMPDEMRDFALKAAAQALDRHKEDWEVGAYVRERFDEKFKPAWHCIVGRSFGGFPKALVKRGGVKELGIFDHYRNRRLDDDRRLLEGNVE</sequence>
<keyword evidence="1" id="KW-0243">Dynein</keyword>
<keyword evidence="1" id="KW-0963">Cytoplasm</keyword>
<proteinExistence type="inferred from homology"/>
<dbReference type="GO" id="GO:0045505">
    <property type="term" value="F:dynein intermediate chain binding"/>
    <property type="evidence" value="ECO:0007669"/>
    <property type="project" value="TreeGrafter"/>
</dbReference>
<dbReference type="SMART" id="SM01375">
    <property type="entry name" value="Dynein_light"/>
    <property type="match status" value="1"/>
</dbReference>
<keyword evidence="3" id="KW-1185">Reference proteome</keyword>
<evidence type="ECO:0000313" key="3">
    <source>
        <dbReference type="Proteomes" id="UP000008909"/>
    </source>
</evidence>
<dbReference type="EMBL" id="DF142931">
    <property type="protein sequence ID" value="GAA49109.1"/>
    <property type="molecule type" value="Genomic_DNA"/>
</dbReference>